<proteinExistence type="predicted"/>
<dbReference type="InterPro" id="IPR008207">
    <property type="entry name" value="Sig_transdc_His_kin_Hpt_dom"/>
</dbReference>
<dbReference type="InterPro" id="IPR036641">
    <property type="entry name" value="HPT_dom_sf"/>
</dbReference>
<dbReference type="GO" id="GO:0004672">
    <property type="term" value="F:protein kinase activity"/>
    <property type="evidence" value="ECO:0007669"/>
    <property type="project" value="UniProtKB-ARBA"/>
</dbReference>
<dbReference type="Gene3D" id="1.20.120.160">
    <property type="entry name" value="HPT domain"/>
    <property type="match status" value="1"/>
</dbReference>
<evidence type="ECO:0000259" key="2">
    <source>
        <dbReference type="Pfam" id="PF01627"/>
    </source>
</evidence>
<feature type="domain" description="HPt" evidence="2">
    <location>
        <begin position="40"/>
        <end position="108"/>
    </location>
</feature>
<sequence length="124" mass="13092">MFQPGWIAWMPSPSIVPDAAPIDHQHLQRMTLGDEALEREVLALFTAQAKGLITRLAAWPDDAAALAHKLKGSARGIGAFAVADAAGELETVLTHGGDASLALWALDLAVKAASEAIGERLKRC</sequence>
<dbReference type="HOGENOM" id="CLU_155085_0_1_5"/>
<dbReference type="KEGG" id="rpc:RPC_1456"/>
<dbReference type="SUPFAM" id="SSF47226">
    <property type="entry name" value="Histidine-containing phosphotransfer domain, HPT domain"/>
    <property type="match status" value="1"/>
</dbReference>
<reference evidence="3" key="1">
    <citation type="submission" date="2006-03" db="EMBL/GenBank/DDBJ databases">
        <title>Complete sequence of Rhodopseudomonas palustris BisB18.</title>
        <authorList>
            <consortium name="US DOE Joint Genome Institute"/>
            <person name="Copeland A."/>
            <person name="Lucas S."/>
            <person name="Lapidus A."/>
            <person name="Barry K."/>
            <person name="Detter J.C."/>
            <person name="Glavina del Rio T."/>
            <person name="Hammon N."/>
            <person name="Israni S."/>
            <person name="Dalin E."/>
            <person name="Tice H."/>
            <person name="Pitluck S."/>
            <person name="Chain P."/>
            <person name="Malfatti S."/>
            <person name="Shin M."/>
            <person name="Vergez L."/>
            <person name="Schmutz J."/>
            <person name="Larimer F."/>
            <person name="Land M."/>
            <person name="Hauser L."/>
            <person name="Pelletier D.A."/>
            <person name="Kyrpides N."/>
            <person name="Anderson I."/>
            <person name="Oda Y."/>
            <person name="Harwood C.S."/>
            <person name="Richardson P."/>
        </authorList>
    </citation>
    <scope>NUCLEOTIDE SEQUENCE [LARGE SCALE GENOMIC DNA]</scope>
    <source>
        <strain evidence="3">BisB18</strain>
    </source>
</reference>
<protein>
    <submittedName>
        <fullName evidence="3">Hpt protein</fullName>
    </submittedName>
</protein>
<organism evidence="3">
    <name type="scientific">Rhodopseudomonas palustris (strain BisB18)</name>
    <dbReference type="NCBI Taxonomy" id="316056"/>
    <lineage>
        <taxon>Bacteria</taxon>
        <taxon>Pseudomonadati</taxon>
        <taxon>Pseudomonadota</taxon>
        <taxon>Alphaproteobacteria</taxon>
        <taxon>Hyphomicrobiales</taxon>
        <taxon>Nitrobacteraceae</taxon>
        <taxon>Rhodopseudomonas</taxon>
    </lineage>
</organism>
<name>Q219B8_RHOPB</name>
<gene>
    <name evidence="3" type="ordered locus">RPC_1456</name>
</gene>
<evidence type="ECO:0000256" key="1">
    <source>
        <dbReference type="ARBA" id="ARBA00023012"/>
    </source>
</evidence>
<dbReference type="Pfam" id="PF01627">
    <property type="entry name" value="Hpt"/>
    <property type="match status" value="1"/>
</dbReference>
<dbReference type="AlphaFoldDB" id="Q219B8"/>
<dbReference type="EMBL" id="CP000301">
    <property type="protein sequence ID" value="ABD87018.1"/>
    <property type="molecule type" value="Genomic_DNA"/>
</dbReference>
<keyword evidence="1" id="KW-0902">Two-component regulatory system</keyword>
<dbReference type="GO" id="GO:0000160">
    <property type="term" value="P:phosphorelay signal transduction system"/>
    <property type="evidence" value="ECO:0007669"/>
    <property type="project" value="UniProtKB-KW"/>
</dbReference>
<dbReference type="STRING" id="316056.RPC_1456"/>
<evidence type="ECO:0000313" key="3">
    <source>
        <dbReference type="EMBL" id="ABD87018.1"/>
    </source>
</evidence>
<accession>Q219B8</accession>
<dbReference type="eggNOG" id="COG2198">
    <property type="taxonomic scope" value="Bacteria"/>
</dbReference>